<keyword evidence="2" id="KW-0964">Secreted</keyword>
<sequence length="823" mass="88026">MIANPVIVAAVLLLVQPGALAFQVISRTSLTHQQITKSAILQTTAEVCKARAEQQGQNFVMPDPLTAESLAAACSSPQSANNFRSVINDVANRNAWVDGRHVFDEEYHFDDESFLRGRDVITSGVDVVKANIEQQNFETARERLGETMHTLQDFYSHSNWIELGNRSPYTTLIRPNLPINNIADRNTATCRSCVGDNCDNNILDNIITEKKLTSGYFSLTSRSKPDGKCSHGGAADLTSRTEPTGGINKDGFGSEHGSLHLQAANAAISATSELLEDIRASAGDNDFLRLMGISQTFNVLCVVIDTSESMADDIAEVRRITSFIIDSKKGTADEPSDYILVPFNDPEFGPLTRTTDAEEFKRLINAISPAGGGTDNAEMSLSGLWLALAGAPPRSEIFLFTDAEPKDAELKSTVLALIESTKSTVNFLLTNARSTRRRLSNPLNQIYQDLADASGGQAIEVTKDTLSQATSIIEDTSSSALVTLFFAVRSPPKAENFSVLVDSSVTNLTIYITGISPTFTITSPSGLSQSSTEATGTLGTIQTVGNFHTMRPNNKNPTGLWQISVNSTQPYSVKVIGQSTIDFSFDVVEVFLVPHRGYTVLASRPQTTAGGNVSVVLSVTGGDSVKLTEAAAVETMSTETIVGSLEELGNGEYLVTFGTAPRGSFGIRVTGQSNSTGSSQISFQRYSSTQIRTSNVSVTAMANGTWAPGMTFSLPFTVETSQSGGSFSITVRNNRLYDMTFPSSLVIGNGGRANGTVTLTAPSDTPSGTDVTLTIVATDPGASDFNYAVLRLSVVAGVGPAMSLSLSLWFIMIVSFLNQILHL</sequence>
<feature type="domain" description="Hemicentin/VWA7 galactose-binding" evidence="7">
    <location>
        <begin position="482"/>
        <end position="580"/>
    </location>
</feature>
<evidence type="ECO:0000256" key="5">
    <source>
        <dbReference type="SAM" id="Phobius"/>
    </source>
</evidence>
<feature type="transmembrane region" description="Helical" evidence="5">
    <location>
        <begin position="794"/>
        <end position="817"/>
    </location>
</feature>
<reference evidence="12" key="2">
    <citation type="submission" date="2025-08" db="UniProtKB">
        <authorList>
            <consortium name="RefSeq"/>
        </authorList>
    </citation>
    <scope>IDENTIFICATION</scope>
</reference>
<evidence type="ECO:0000256" key="1">
    <source>
        <dbReference type="ARBA" id="ARBA00004613"/>
    </source>
</evidence>
<organism evidence="11 12">
    <name type="scientific">Chanos chanos</name>
    <name type="common">Milkfish</name>
    <name type="synonym">Mugil chanos</name>
    <dbReference type="NCBI Taxonomy" id="29144"/>
    <lineage>
        <taxon>Eukaryota</taxon>
        <taxon>Metazoa</taxon>
        <taxon>Chordata</taxon>
        <taxon>Craniata</taxon>
        <taxon>Vertebrata</taxon>
        <taxon>Euteleostomi</taxon>
        <taxon>Actinopterygii</taxon>
        <taxon>Neopterygii</taxon>
        <taxon>Teleostei</taxon>
        <taxon>Ostariophysi</taxon>
        <taxon>Gonorynchiformes</taxon>
        <taxon>Chanidae</taxon>
        <taxon>Chanos</taxon>
    </lineage>
</organism>
<dbReference type="Pfam" id="PF25107">
    <property type="entry name" value="VWA7_N"/>
    <property type="match status" value="1"/>
</dbReference>
<keyword evidence="5" id="KW-0472">Membrane</keyword>
<evidence type="ECO:0000256" key="2">
    <source>
        <dbReference type="ARBA" id="ARBA00022525"/>
    </source>
</evidence>
<evidence type="ECO:0000256" key="4">
    <source>
        <dbReference type="ARBA" id="ARBA00023180"/>
    </source>
</evidence>
<evidence type="ECO:0000313" key="11">
    <source>
        <dbReference type="Proteomes" id="UP000504632"/>
    </source>
</evidence>
<evidence type="ECO:0000313" key="12">
    <source>
        <dbReference type="RefSeq" id="XP_030643658.1"/>
    </source>
</evidence>
<dbReference type="InterPro" id="IPR056862">
    <property type="entry name" value="VWA7_N"/>
</dbReference>
<evidence type="ECO:0000259" key="9">
    <source>
        <dbReference type="Pfam" id="PF25106"/>
    </source>
</evidence>
<dbReference type="PANTHER" id="PTHR14905:SF18">
    <property type="entry name" value="VON WILLEBRAND FACTOR A DOMAIN-CONTAINING 10, TANDEM DUPLICATE 1-RELATED"/>
    <property type="match status" value="1"/>
</dbReference>
<keyword evidence="5" id="KW-0812">Transmembrane</keyword>
<dbReference type="Pfam" id="PF25106">
    <property type="entry name" value="VWA_4"/>
    <property type="match status" value="1"/>
</dbReference>
<dbReference type="CDD" id="cd00198">
    <property type="entry name" value="vWFA"/>
    <property type="match status" value="1"/>
</dbReference>
<dbReference type="RefSeq" id="XP_030643658.1">
    <property type="nucleotide sequence ID" value="XM_030787798.1"/>
</dbReference>
<protein>
    <submittedName>
        <fullName evidence="12">von Willebrand factor A domain-containing protein 7-like</fullName>
    </submittedName>
</protein>
<dbReference type="PANTHER" id="PTHR14905">
    <property type="entry name" value="NG37"/>
    <property type="match status" value="1"/>
</dbReference>
<dbReference type="Gene3D" id="3.40.50.410">
    <property type="entry name" value="von Willebrand factor, type A domain"/>
    <property type="match status" value="1"/>
</dbReference>
<feature type="domain" description="VWA7 N-terminal" evidence="10">
    <location>
        <begin position="65"/>
        <end position="288"/>
    </location>
</feature>
<evidence type="ECO:0000259" key="7">
    <source>
        <dbReference type="Pfam" id="PF23560"/>
    </source>
</evidence>
<keyword evidence="11" id="KW-1185">Reference proteome</keyword>
<keyword evidence="4" id="KW-0325">Glycoprotein</keyword>
<dbReference type="InterPro" id="IPR036465">
    <property type="entry name" value="vWFA_dom_sf"/>
</dbReference>
<evidence type="ECO:0000256" key="3">
    <source>
        <dbReference type="ARBA" id="ARBA00022729"/>
    </source>
</evidence>
<feature type="signal peptide" evidence="6">
    <location>
        <begin position="1"/>
        <end position="21"/>
    </location>
</feature>
<dbReference type="Proteomes" id="UP000504632">
    <property type="component" value="Chromosome 11"/>
</dbReference>
<dbReference type="InterPro" id="IPR052577">
    <property type="entry name" value="VWA7"/>
</dbReference>
<evidence type="ECO:0000256" key="6">
    <source>
        <dbReference type="SAM" id="SignalP"/>
    </source>
</evidence>
<dbReference type="Pfam" id="PF23619">
    <property type="entry name" value="Ig_VWA7"/>
    <property type="match status" value="1"/>
</dbReference>
<dbReference type="InterPro" id="IPR057615">
    <property type="entry name" value="Ig_VWA7"/>
</dbReference>
<dbReference type="Pfam" id="PF23560">
    <property type="entry name" value="GBD_Hemicentin"/>
    <property type="match status" value="1"/>
</dbReference>
<evidence type="ECO:0000259" key="8">
    <source>
        <dbReference type="Pfam" id="PF23619"/>
    </source>
</evidence>
<feature type="chain" id="PRO_5026813593" evidence="6">
    <location>
        <begin position="22"/>
        <end position="823"/>
    </location>
</feature>
<dbReference type="AlphaFoldDB" id="A0A6J2WH67"/>
<gene>
    <name evidence="12" type="primary">LOC115823770</name>
</gene>
<keyword evidence="3 6" id="KW-0732">Signal</keyword>
<comment type="subcellular location">
    <subcellularLocation>
        <location evidence="1">Secreted</location>
    </subcellularLocation>
</comment>
<accession>A0A6J2WH67</accession>
<dbReference type="InterPro" id="IPR056475">
    <property type="entry name" value="GBD_Hemicentin/VWA7"/>
</dbReference>
<dbReference type="InParanoid" id="A0A6J2WH67"/>
<proteinExistence type="predicted"/>
<reference evidence="11" key="1">
    <citation type="submission" date="2024-06" db="UniProtKB">
        <authorList>
            <consortium name="RefSeq"/>
        </authorList>
    </citation>
    <scope>NUCLEOTIDE SEQUENCE [LARGE SCALE GENOMIC DNA]</scope>
</reference>
<dbReference type="OrthoDB" id="301415at2759"/>
<evidence type="ECO:0000259" key="10">
    <source>
        <dbReference type="Pfam" id="PF25107"/>
    </source>
</evidence>
<feature type="domain" description="VWA7 Ig-like" evidence="8">
    <location>
        <begin position="696"/>
        <end position="796"/>
    </location>
</feature>
<dbReference type="SUPFAM" id="SSF53300">
    <property type="entry name" value="vWA-like"/>
    <property type="match status" value="1"/>
</dbReference>
<dbReference type="GeneID" id="115823770"/>
<name>A0A6J2WH67_CHACN</name>
<keyword evidence="5" id="KW-1133">Transmembrane helix</keyword>
<dbReference type="InterPro" id="IPR056861">
    <property type="entry name" value="HMCN1-like_VWA"/>
</dbReference>
<dbReference type="GO" id="GO:0005576">
    <property type="term" value="C:extracellular region"/>
    <property type="evidence" value="ECO:0007669"/>
    <property type="project" value="UniProtKB-SubCell"/>
</dbReference>
<feature type="domain" description="Hemicentin-1-like von Willebrand factor A" evidence="9">
    <location>
        <begin position="300"/>
        <end position="463"/>
    </location>
</feature>